<evidence type="ECO:0000313" key="1">
    <source>
        <dbReference type="EMBL" id="MDR7074151.1"/>
    </source>
</evidence>
<organism evidence="1 2">
    <name type="scientific">Fictibacillus barbaricus</name>
    <dbReference type="NCBI Taxonomy" id="182136"/>
    <lineage>
        <taxon>Bacteria</taxon>
        <taxon>Bacillati</taxon>
        <taxon>Bacillota</taxon>
        <taxon>Bacilli</taxon>
        <taxon>Bacillales</taxon>
        <taxon>Fictibacillaceae</taxon>
        <taxon>Fictibacillus</taxon>
    </lineage>
</organism>
<evidence type="ECO:0000313" key="2">
    <source>
        <dbReference type="Proteomes" id="UP001258181"/>
    </source>
</evidence>
<gene>
    <name evidence="1" type="ORF">J2X07_003146</name>
</gene>
<proteinExistence type="predicted"/>
<sequence length="201" mass="23255">MAKGEIKEWIIQEFKNGNIRDNWFPMLSVSGVPDYSETVHSIGLNYITEIGRQLDGYIAVSEYPVYSINGRFGHSITREVRPDSIWYNKEDLKPVLVSEFERFENSKAKNDKLREKIENLLIAYHQLGGNLPIILFVYWSHSGIVPKNIEKYISIFDEGFRLPNGTYINGINSFESDYLVFQAVAKGNKEKITINQWIQVK</sequence>
<comment type="caution">
    <text evidence="1">The sequence shown here is derived from an EMBL/GenBank/DDBJ whole genome shotgun (WGS) entry which is preliminary data.</text>
</comment>
<accession>A0ABU1U442</accession>
<keyword evidence="2" id="KW-1185">Reference proteome</keyword>
<dbReference type="EMBL" id="JAVDWA010000006">
    <property type="protein sequence ID" value="MDR7074151.1"/>
    <property type="molecule type" value="Genomic_DNA"/>
</dbReference>
<reference evidence="1 2" key="1">
    <citation type="submission" date="2023-07" db="EMBL/GenBank/DDBJ databases">
        <title>Sorghum-associated microbial communities from plants grown in Nebraska, USA.</title>
        <authorList>
            <person name="Schachtman D."/>
        </authorList>
    </citation>
    <scope>NUCLEOTIDE SEQUENCE [LARGE SCALE GENOMIC DNA]</scope>
    <source>
        <strain evidence="1 2">BE211</strain>
    </source>
</reference>
<dbReference type="Proteomes" id="UP001258181">
    <property type="component" value="Unassembled WGS sequence"/>
</dbReference>
<name>A0ABU1U442_9BACL</name>
<protein>
    <submittedName>
        <fullName evidence="1">Uncharacterized protein</fullName>
    </submittedName>
</protein>
<dbReference type="RefSeq" id="WP_310260636.1">
    <property type="nucleotide sequence ID" value="NZ_JAVDWA010000006.1"/>
</dbReference>